<dbReference type="PROSITE" id="PS00649">
    <property type="entry name" value="G_PROTEIN_RECEP_F2_1"/>
    <property type="match status" value="1"/>
</dbReference>
<dbReference type="GO" id="GO:0007204">
    <property type="term" value="P:positive regulation of cytosolic calcium ion concentration"/>
    <property type="evidence" value="ECO:0007669"/>
    <property type="project" value="TreeGrafter"/>
</dbReference>
<organism evidence="4 5">
    <name type="scientific">Cyclopterus lumpus</name>
    <name type="common">Lumpsucker</name>
    <dbReference type="NCBI Taxonomy" id="8103"/>
    <lineage>
        <taxon>Eukaryota</taxon>
        <taxon>Metazoa</taxon>
        <taxon>Chordata</taxon>
        <taxon>Craniata</taxon>
        <taxon>Vertebrata</taxon>
        <taxon>Euteleostomi</taxon>
        <taxon>Actinopterygii</taxon>
        <taxon>Neopterygii</taxon>
        <taxon>Teleostei</taxon>
        <taxon>Neoteleostei</taxon>
        <taxon>Acanthomorphata</taxon>
        <taxon>Eupercaria</taxon>
        <taxon>Perciformes</taxon>
        <taxon>Cottioidei</taxon>
        <taxon>Cottales</taxon>
        <taxon>Cyclopteridae</taxon>
        <taxon>Cyclopterus</taxon>
    </lineage>
</organism>
<feature type="domain" description="G-protein coupled receptors family 2 profile 1" evidence="3">
    <location>
        <begin position="49"/>
        <end position="117"/>
    </location>
</feature>
<dbReference type="GO" id="GO:0004948">
    <property type="term" value="F:calcitonin receptor activity"/>
    <property type="evidence" value="ECO:0007669"/>
    <property type="project" value="InterPro"/>
</dbReference>
<dbReference type="Gene3D" id="4.10.1240.10">
    <property type="entry name" value="GPCR, family 2, extracellular hormone receptor domain"/>
    <property type="match status" value="1"/>
</dbReference>
<dbReference type="GeneTree" id="ENSGT00940000155380"/>
<evidence type="ECO:0000313" key="5">
    <source>
        <dbReference type="Proteomes" id="UP000694565"/>
    </source>
</evidence>
<dbReference type="Proteomes" id="UP000694565">
    <property type="component" value="Unplaced"/>
</dbReference>
<keyword evidence="5" id="KW-1185">Reference proteome</keyword>
<accession>A0A8C3G228</accession>
<dbReference type="PANTHER" id="PTHR45620">
    <property type="entry name" value="PDF RECEPTOR-LIKE PROTEIN-RELATED"/>
    <property type="match status" value="1"/>
</dbReference>
<reference evidence="4" key="1">
    <citation type="submission" date="2025-08" db="UniProtKB">
        <authorList>
            <consortium name="Ensembl"/>
        </authorList>
    </citation>
    <scope>IDENTIFICATION</scope>
</reference>
<dbReference type="PRINTS" id="PR01350">
    <property type="entry name" value="CTRFAMILY"/>
</dbReference>
<dbReference type="Ensembl" id="ENSCLMT00005029883.1">
    <property type="protein sequence ID" value="ENSCLMP00005028618.1"/>
    <property type="gene ID" value="ENSCLMG00005013960.1"/>
</dbReference>
<dbReference type="PANTHER" id="PTHR45620:SF8">
    <property type="entry name" value="CALCITONIN RECEPTOR"/>
    <property type="match status" value="1"/>
</dbReference>
<dbReference type="InterPro" id="IPR017983">
    <property type="entry name" value="GPCR_2_secretin-like_CS"/>
</dbReference>
<dbReference type="PROSITE" id="PS50227">
    <property type="entry name" value="G_PROTEIN_RECEP_F2_3"/>
    <property type="match status" value="1"/>
</dbReference>
<keyword evidence="1" id="KW-0732">Signal</keyword>
<proteinExistence type="predicted"/>
<dbReference type="AlphaFoldDB" id="A0A8C3G228"/>
<keyword evidence="2" id="KW-1015">Disulfide bond</keyword>
<dbReference type="InterPro" id="IPR003287">
    <property type="entry name" value="GPCR_2_calcitonin_rcpt_fam"/>
</dbReference>
<name>A0A8C3G228_CYCLU</name>
<evidence type="ECO:0000313" key="4">
    <source>
        <dbReference type="Ensembl" id="ENSCLMP00005028618.1"/>
    </source>
</evidence>
<dbReference type="InterPro" id="IPR050332">
    <property type="entry name" value="GPCR_2"/>
</dbReference>
<dbReference type="SMART" id="SM00008">
    <property type="entry name" value="HormR"/>
    <property type="match status" value="1"/>
</dbReference>
<evidence type="ECO:0000256" key="2">
    <source>
        <dbReference type="ARBA" id="ARBA00023157"/>
    </source>
</evidence>
<dbReference type="InterPro" id="IPR036445">
    <property type="entry name" value="GPCR_2_extracell_dom_sf"/>
</dbReference>
<dbReference type="InterPro" id="IPR001879">
    <property type="entry name" value="GPCR_2_extracellular_dom"/>
</dbReference>
<reference evidence="4" key="2">
    <citation type="submission" date="2025-09" db="UniProtKB">
        <authorList>
            <consortium name="Ensembl"/>
        </authorList>
    </citation>
    <scope>IDENTIFICATION</scope>
</reference>
<evidence type="ECO:0000259" key="3">
    <source>
        <dbReference type="PROSITE" id="PS50227"/>
    </source>
</evidence>
<dbReference type="GO" id="GO:0007189">
    <property type="term" value="P:adenylate cyclase-activating G protein-coupled receptor signaling pathway"/>
    <property type="evidence" value="ECO:0007669"/>
    <property type="project" value="TreeGrafter"/>
</dbReference>
<dbReference type="GO" id="GO:0005886">
    <property type="term" value="C:plasma membrane"/>
    <property type="evidence" value="ECO:0007669"/>
    <property type="project" value="TreeGrafter"/>
</dbReference>
<evidence type="ECO:0000256" key="1">
    <source>
        <dbReference type="ARBA" id="ARBA00022729"/>
    </source>
</evidence>
<sequence length="126" mass="14585">MSIRAETTSSLFTLHNGFFPLSLTSYVMLSPQRRVVGGALQLFPFSFQGTFCRRMWDGLLCWDETPAGTSVTQNCPDHPDLDPTQKATKYCEADGEWFYHPESKRIWTNYTLCATTHEKRLRVMYF</sequence>
<dbReference type="GO" id="GO:0030424">
    <property type="term" value="C:axon"/>
    <property type="evidence" value="ECO:0007669"/>
    <property type="project" value="TreeGrafter"/>
</dbReference>
<protein>
    <recommendedName>
        <fullName evidence="3">G-protein coupled receptors family 2 profile 1 domain-containing protein</fullName>
    </recommendedName>
</protein>
<dbReference type="Pfam" id="PF02793">
    <property type="entry name" value="HRM"/>
    <property type="match status" value="1"/>
</dbReference>
<dbReference type="SUPFAM" id="SSF111418">
    <property type="entry name" value="Hormone receptor domain"/>
    <property type="match status" value="1"/>
</dbReference>